<organism evidence="1 2">
    <name type="scientific">Capnocytophaga canimorsus</name>
    <dbReference type="NCBI Taxonomy" id="28188"/>
    <lineage>
        <taxon>Bacteria</taxon>
        <taxon>Pseudomonadati</taxon>
        <taxon>Bacteroidota</taxon>
        <taxon>Flavobacteriia</taxon>
        <taxon>Flavobacteriales</taxon>
        <taxon>Flavobacteriaceae</taxon>
        <taxon>Capnocytophaga</taxon>
    </lineage>
</organism>
<evidence type="ECO:0000313" key="2">
    <source>
        <dbReference type="Proteomes" id="UP000044026"/>
    </source>
</evidence>
<evidence type="ECO:0000313" key="1">
    <source>
        <dbReference type="EMBL" id="CEN38194.1"/>
    </source>
</evidence>
<accession>A0A0B7HHV1</accession>
<dbReference type="EMBL" id="CDOE01000070">
    <property type="protein sequence ID" value="CEN38194.1"/>
    <property type="molecule type" value="Genomic_DNA"/>
</dbReference>
<proteinExistence type="predicted"/>
<dbReference type="Proteomes" id="UP000044026">
    <property type="component" value="Unassembled WGS sequence"/>
</dbReference>
<dbReference type="AlphaFoldDB" id="A0A0B7HHV1"/>
<sequence>MLDEELTAENGKVCSKKTLPNVPFCVYLIGFGQRNTIT</sequence>
<name>A0A0B7HHV1_9FLAO</name>
<reference evidence="1 2" key="1">
    <citation type="submission" date="2015-01" db="EMBL/GenBank/DDBJ databases">
        <authorList>
            <person name="Xiang T."/>
            <person name="Song Y."/>
            <person name="Huang L."/>
            <person name="Wang B."/>
            <person name="Wu P."/>
        </authorList>
    </citation>
    <scope>NUCLEOTIDE SEQUENCE [LARGE SCALE GENOMIC DNA]</scope>
    <source>
        <strain evidence="1 2">Cc12</strain>
    </source>
</reference>
<protein>
    <submittedName>
        <fullName evidence="1">Uncharacterized protein</fullName>
    </submittedName>
</protein>
<gene>
    <name evidence="1" type="ORF">CCAN12_720078</name>
</gene>